<comment type="caution">
    <text evidence="1">The sequence shown here is derived from an EMBL/GenBank/DDBJ whole genome shotgun (WGS) entry which is preliminary data.</text>
</comment>
<dbReference type="AlphaFoldDB" id="A0AA40A239"/>
<reference evidence="1" key="1">
    <citation type="submission" date="2023-06" db="EMBL/GenBank/DDBJ databases">
        <title>Genome-scale phylogeny and comparative genomics of the fungal order Sordariales.</title>
        <authorList>
            <consortium name="Lawrence Berkeley National Laboratory"/>
            <person name="Hensen N."/>
            <person name="Bonometti L."/>
            <person name="Westerberg I."/>
            <person name="Brannstrom I.O."/>
            <person name="Guillou S."/>
            <person name="Cros-Aarteil S."/>
            <person name="Calhoun S."/>
            <person name="Haridas S."/>
            <person name="Kuo A."/>
            <person name="Mondo S."/>
            <person name="Pangilinan J."/>
            <person name="Riley R."/>
            <person name="Labutti K."/>
            <person name="Andreopoulos B."/>
            <person name="Lipzen A."/>
            <person name="Chen C."/>
            <person name="Yanf M."/>
            <person name="Daum C."/>
            <person name="Ng V."/>
            <person name="Clum A."/>
            <person name="Steindorff A."/>
            <person name="Ohm R."/>
            <person name="Martin F."/>
            <person name="Silar P."/>
            <person name="Natvig D."/>
            <person name="Lalanne C."/>
            <person name="Gautier V."/>
            <person name="Ament-Velasquez S.L."/>
            <person name="Kruys A."/>
            <person name="Hutchinson M.I."/>
            <person name="Powell A.J."/>
            <person name="Barry K."/>
            <person name="Miller A.N."/>
            <person name="Grigoriev I.V."/>
            <person name="Debuchy R."/>
            <person name="Gladieux P."/>
            <person name="Thoren M.H."/>
            <person name="Johannesson H."/>
        </authorList>
    </citation>
    <scope>NUCLEOTIDE SEQUENCE</scope>
    <source>
        <strain evidence="1">SMH4607-1</strain>
    </source>
</reference>
<organism evidence="1 2">
    <name type="scientific">Lasiosphaeris hirsuta</name>
    <dbReference type="NCBI Taxonomy" id="260670"/>
    <lineage>
        <taxon>Eukaryota</taxon>
        <taxon>Fungi</taxon>
        <taxon>Dikarya</taxon>
        <taxon>Ascomycota</taxon>
        <taxon>Pezizomycotina</taxon>
        <taxon>Sordariomycetes</taxon>
        <taxon>Sordariomycetidae</taxon>
        <taxon>Sordariales</taxon>
        <taxon>Lasiosphaeriaceae</taxon>
        <taxon>Lasiosphaeris</taxon>
    </lineage>
</organism>
<keyword evidence="2" id="KW-1185">Reference proteome</keyword>
<accession>A0AA40A239</accession>
<evidence type="ECO:0000313" key="2">
    <source>
        <dbReference type="Proteomes" id="UP001172102"/>
    </source>
</evidence>
<sequence length="263" mass="29350">MDHAVAAVAVQAPLPQPDLDVPSDLRLLSIPHGYIFRFETGKLLTASKNPIDLKPDTLHSQNVEPLARRFSKFIGKDHGFKDMLTSILPLMSESMEKKINQYLGEDMVSRFRRRLWTRPGRYPNDDDSIDNFWRGRKYRWLASHPPGVPILDDARPLDAIFDNEHGLDSWRILTDAELDALSRRNPVYQDPGLPGNLTKVCEQDIANGARVHRFSAAAAAAAVHFLNSISATTRPSPGRVISTALPRSARKTLMFGSSGELTS</sequence>
<proteinExistence type="predicted"/>
<protein>
    <submittedName>
        <fullName evidence="1">Uncharacterized protein</fullName>
    </submittedName>
</protein>
<name>A0AA40A239_9PEZI</name>
<dbReference type="EMBL" id="JAUKUA010000006">
    <property type="protein sequence ID" value="KAK0707773.1"/>
    <property type="molecule type" value="Genomic_DNA"/>
</dbReference>
<gene>
    <name evidence="1" type="ORF">B0H67DRAFT_647915</name>
</gene>
<evidence type="ECO:0000313" key="1">
    <source>
        <dbReference type="EMBL" id="KAK0707773.1"/>
    </source>
</evidence>
<dbReference type="Proteomes" id="UP001172102">
    <property type="component" value="Unassembled WGS sequence"/>
</dbReference>